<dbReference type="AlphaFoldDB" id="A0A931GU11"/>
<evidence type="ECO:0000313" key="3">
    <source>
        <dbReference type="EMBL" id="MBG6092644.1"/>
    </source>
</evidence>
<reference evidence="3" key="1">
    <citation type="submission" date="2020-11" db="EMBL/GenBank/DDBJ databases">
        <title>Sequencing the genomes of 1000 actinobacteria strains.</title>
        <authorList>
            <person name="Klenk H.-P."/>
        </authorList>
    </citation>
    <scope>NUCLEOTIDE SEQUENCE</scope>
    <source>
        <strain evidence="3">DSM 43175</strain>
    </source>
</reference>
<dbReference type="Proteomes" id="UP000614047">
    <property type="component" value="Unassembled WGS sequence"/>
</dbReference>
<sequence length="325" mass="34141">MVLPVVLLLSAAGTSASAAPGPRDGKGRFGIRLIEAPVARRNDPRALTGIVDHLSPGTTIRRRVEVTNVSPERLRVKVYAAAASIQKNRFAFAAGRTANELSGWTSAEHSVLDVPPHGKRITRITIRVPRTASRGERYGVIWGQAEARPDARHNVGVVTRVGIPIYLDVGAGGEPPSDMRVEALVPARTADGRPQIIAHVRNTGGRALVISGSLSLSDGPGGLRAGPYPADLGVTLLPGGRAPVTVALDQRLPNGPWKARLTLRSGMVERKVSATLTFPSSGTGDPVTPASATWLYALLAVAAAVLLAGPAFLLRRRRVLAAARG</sequence>
<keyword evidence="2" id="KW-0732">Signal</keyword>
<dbReference type="RefSeq" id="WP_197014799.1">
    <property type="nucleotide sequence ID" value="NZ_BAABES010000009.1"/>
</dbReference>
<feature type="signal peptide" evidence="2">
    <location>
        <begin position="1"/>
        <end position="18"/>
    </location>
</feature>
<organism evidence="3 4">
    <name type="scientific">Actinomadura viridis</name>
    <dbReference type="NCBI Taxonomy" id="58110"/>
    <lineage>
        <taxon>Bacteria</taxon>
        <taxon>Bacillati</taxon>
        <taxon>Actinomycetota</taxon>
        <taxon>Actinomycetes</taxon>
        <taxon>Streptosporangiales</taxon>
        <taxon>Thermomonosporaceae</taxon>
        <taxon>Actinomadura</taxon>
    </lineage>
</organism>
<keyword evidence="4" id="KW-1185">Reference proteome</keyword>
<gene>
    <name evidence="3" type="ORF">IW256_006757</name>
</gene>
<feature type="transmembrane region" description="Helical" evidence="1">
    <location>
        <begin position="294"/>
        <end position="314"/>
    </location>
</feature>
<feature type="chain" id="PRO_5037771971" description="Peptidase" evidence="2">
    <location>
        <begin position="19"/>
        <end position="325"/>
    </location>
</feature>
<evidence type="ECO:0000313" key="4">
    <source>
        <dbReference type="Proteomes" id="UP000614047"/>
    </source>
</evidence>
<keyword evidence="1" id="KW-0812">Transmembrane</keyword>
<name>A0A931GU11_9ACTN</name>
<evidence type="ECO:0000256" key="2">
    <source>
        <dbReference type="SAM" id="SignalP"/>
    </source>
</evidence>
<evidence type="ECO:0000256" key="1">
    <source>
        <dbReference type="SAM" id="Phobius"/>
    </source>
</evidence>
<proteinExistence type="predicted"/>
<protein>
    <recommendedName>
        <fullName evidence="5">Peptidase</fullName>
    </recommendedName>
</protein>
<comment type="caution">
    <text evidence="3">The sequence shown here is derived from an EMBL/GenBank/DDBJ whole genome shotgun (WGS) entry which is preliminary data.</text>
</comment>
<evidence type="ECO:0008006" key="5">
    <source>
        <dbReference type="Google" id="ProtNLM"/>
    </source>
</evidence>
<keyword evidence="1" id="KW-0472">Membrane</keyword>
<keyword evidence="1" id="KW-1133">Transmembrane helix</keyword>
<dbReference type="EMBL" id="JADOUA010000001">
    <property type="protein sequence ID" value="MBG6092644.1"/>
    <property type="molecule type" value="Genomic_DNA"/>
</dbReference>
<accession>A0A931GU11</accession>